<name>A0ABV3RPS6_9RHOB</name>
<accession>A0ABV3RPS6</accession>
<feature type="signal peptide" evidence="1">
    <location>
        <begin position="1"/>
        <end position="19"/>
    </location>
</feature>
<keyword evidence="1" id="KW-0732">Signal</keyword>
<protein>
    <submittedName>
        <fullName evidence="2">Uncharacterized protein</fullName>
    </submittedName>
</protein>
<dbReference type="EMBL" id="JBFNXX010000012">
    <property type="protein sequence ID" value="MEW9920980.1"/>
    <property type="molecule type" value="Genomic_DNA"/>
</dbReference>
<evidence type="ECO:0000256" key="1">
    <source>
        <dbReference type="SAM" id="SignalP"/>
    </source>
</evidence>
<evidence type="ECO:0000313" key="3">
    <source>
        <dbReference type="Proteomes" id="UP001556098"/>
    </source>
</evidence>
<feature type="chain" id="PRO_5045650830" evidence="1">
    <location>
        <begin position="20"/>
        <end position="99"/>
    </location>
</feature>
<gene>
    <name evidence="2" type="ORF">AB2B41_15310</name>
</gene>
<keyword evidence="3" id="KW-1185">Reference proteome</keyword>
<comment type="caution">
    <text evidence="2">The sequence shown here is derived from an EMBL/GenBank/DDBJ whole genome shotgun (WGS) entry which is preliminary data.</text>
</comment>
<dbReference type="RefSeq" id="WP_367878683.1">
    <property type="nucleotide sequence ID" value="NZ_JBFNXX010000012.1"/>
</dbReference>
<evidence type="ECO:0000313" key="2">
    <source>
        <dbReference type="EMBL" id="MEW9920980.1"/>
    </source>
</evidence>
<dbReference type="Proteomes" id="UP001556098">
    <property type="component" value="Unassembled WGS sequence"/>
</dbReference>
<sequence length="99" mass="10550">MKLFIATAAAALISTAAVASEKSTKYYDLRLDTSKNAEVIYSDDVRPTDLDAAQRGADQDFSTANDEITPDVTFSTRSAIRSAGEGYVYGGFGPGNDSR</sequence>
<proteinExistence type="predicted"/>
<reference evidence="2 3" key="1">
    <citation type="submission" date="2024-07" db="EMBL/GenBank/DDBJ databases">
        <title>Marimonas sp.nov., isolated from tidal-flat sediment.</title>
        <authorList>
            <person name="Jayan J.N."/>
            <person name="Lee S.S."/>
        </authorList>
    </citation>
    <scope>NUCLEOTIDE SEQUENCE [LARGE SCALE GENOMIC DNA]</scope>
    <source>
        <strain evidence="2 3">MJW-29</strain>
    </source>
</reference>
<organism evidence="2 3">
    <name type="scientific">Sulfitobacter sediminis</name>
    <dbReference type="NCBI Taxonomy" id="3234186"/>
    <lineage>
        <taxon>Bacteria</taxon>
        <taxon>Pseudomonadati</taxon>
        <taxon>Pseudomonadota</taxon>
        <taxon>Alphaproteobacteria</taxon>
        <taxon>Rhodobacterales</taxon>
        <taxon>Roseobacteraceae</taxon>
        <taxon>Sulfitobacter</taxon>
    </lineage>
</organism>